<sequence length="264" mass="30463">MVHCKIHRPLLPPSAVSASHLPHDRDLRGLSKIHRKNPISVDRHQEIDHGSNLKSIARSTYLHRSSSPIIVKTVVGTVFVVMMLLLPALSDSWSHFSSNMKFGSKKVWKLKVPFRLKGKSATRFCIFPKVKKASYGPGNTPVYLNVYDLTHMNGYVYWAGFGIFHSGVEDLQKVKRRSIVPSNGLLAFTIQVNGQVKAKFLVTYWLDNYLSNFAFDREKMKRKKGGQRERDTIPCLVRGMREWKRKEEERAVWPQKVWMDELKE</sequence>
<protein>
    <submittedName>
        <fullName evidence="2">Uncharacterized protein</fullName>
    </submittedName>
</protein>
<feature type="transmembrane region" description="Helical" evidence="1">
    <location>
        <begin position="69"/>
        <end position="89"/>
    </location>
</feature>
<keyword evidence="1" id="KW-0812">Transmembrane</keyword>
<organism evidence="2 3">
    <name type="scientific">Camellia sinensis var. sinensis</name>
    <name type="common">China tea</name>
    <dbReference type="NCBI Taxonomy" id="542762"/>
    <lineage>
        <taxon>Eukaryota</taxon>
        <taxon>Viridiplantae</taxon>
        <taxon>Streptophyta</taxon>
        <taxon>Embryophyta</taxon>
        <taxon>Tracheophyta</taxon>
        <taxon>Spermatophyta</taxon>
        <taxon>Magnoliopsida</taxon>
        <taxon>eudicotyledons</taxon>
        <taxon>Gunneridae</taxon>
        <taxon>Pentapetalae</taxon>
        <taxon>asterids</taxon>
        <taxon>Ericales</taxon>
        <taxon>Theaceae</taxon>
        <taxon>Camellia</taxon>
    </lineage>
</organism>
<gene>
    <name evidence="2" type="ORF">TEA_005596</name>
</gene>
<dbReference type="AlphaFoldDB" id="A0A4S4EHU0"/>
<keyword evidence="1" id="KW-0472">Membrane</keyword>
<name>A0A4S4EHU0_CAMSN</name>
<comment type="caution">
    <text evidence="2">The sequence shown here is derived from an EMBL/GenBank/DDBJ whole genome shotgun (WGS) entry which is preliminary data.</text>
</comment>
<evidence type="ECO:0000313" key="3">
    <source>
        <dbReference type="Proteomes" id="UP000306102"/>
    </source>
</evidence>
<reference evidence="2 3" key="1">
    <citation type="journal article" date="2018" name="Proc. Natl. Acad. Sci. U.S.A.">
        <title>Draft genome sequence of Camellia sinensis var. sinensis provides insights into the evolution of the tea genome and tea quality.</title>
        <authorList>
            <person name="Wei C."/>
            <person name="Yang H."/>
            <person name="Wang S."/>
            <person name="Zhao J."/>
            <person name="Liu C."/>
            <person name="Gao L."/>
            <person name="Xia E."/>
            <person name="Lu Y."/>
            <person name="Tai Y."/>
            <person name="She G."/>
            <person name="Sun J."/>
            <person name="Cao H."/>
            <person name="Tong W."/>
            <person name="Gao Q."/>
            <person name="Li Y."/>
            <person name="Deng W."/>
            <person name="Jiang X."/>
            <person name="Wang W."/>
            <person name="Chen Q."/>
            <person name="Zhang S."/>
            <person name="Li H."/>
            <person name="Wu J."/>
            <person name="Wang P."/>
            <person name="Li P."/>
            <person name="Shi C."/>
            <person name="Zheng F."/>
            <person name="Jian J."/>
            <person name="Huang B."/>
            <person name="Shan D."/>
            <person name="Shi M."/>
            <person name="Fang C."/>
            <person name="Yue Y."/>
            <person name="Li F."/>
            <person name="Li D."/>
            <person name="Wei S."/>
            <person name="Han B."/>
            <person name="Jiang C."/>
            <person name="Yin Y."/>
            <person name="Xia T."/>
            <person name="Zhang Z."/>
            <person name="Bennetzen J.L."/>
            <person name="Zhao S."/>
            <person name="Wan X."/>
        </authorList>
    </citation>
    <scope>NUCLEOTIDE SEQUENCE [LARGE SCALE GENOMIC DNA]</scope>
    <source>
        <strain evidence="3">cv. Shuchazao</strain>
        <tissue evidence="2">Leaf</tissue>
    </source>
</reference>
<evidence type="ECO:0000256" key="1">
    <source>
        <dbReference type="SAM" id="Phobius"/>
    </source>
</evidence>
<keyword evidence="1" id="KW-1133">Transmembrane helix</keyword>
<accession>A0A4S4EHU0</accession>
<proteinExistence type="predicted"/>
<dbReference type="EMBL" id="SDRB02004307">
    <property type="protein sequence ID" value="THG16061.1"/>
    <property type="molecule type" value="Genomic_DNA"/>
</dbReference>
<dbReference type="STRING" id="542762.A0A4S4EHU0"/>
<evidence type="ECO:0000313" key="2">
    <source>
        <dbReference type="EMBL" id="THG16061.1"/>
    </source>
</evidence>
<dbReference type="Proteomes" id="UP000306102">
    <property type="component" value="Unassembled WGS sequence"/>
</dbReference>
<keyword evidence="3" id="KW-1185">Reference proteome</keyword>